<dbReference type="RefSeq" id="WP_131012488.1">
    <property type="nucleotide sequence ID" value="NZ_SIRE01000004.1"/>
</dbReference>
<proteinExistence type="inferred from homology"/>
<dbReference type="PANTHER" id="PTHR43744">
    <property type="entry name" value="ABC TRANSPORTER PERMEASE PROTEIN MG189-RELATED-RELATED"/>
    <property type="match status" value="1"/>
</dbReference>
<dbReference type="PANTHER" id="PTHR43744:SF9">
    <property type="entry name" value="POLYGALACTURONAN_RHAMNOGALACTURONAN TRANSPORT SYSTEM PERMEASE PROTEIN YTCP"/>
    <property type="match status" value="1"/>
</dbReference>
<evidence type="ECO:0000256" key="7">
    <source>
        <dbReference type="RuleBase" id="RU363032"/>
    </source>
</evidence>
<evidence type="ECO:0000256" key="2">
    <source>
        <dbReference type="ARBA" id="ARBA00022448"/>
    </source>
</evidence>
<name>A0A4V2J4T7_9BACL</name>
<comment type="caution">
    <text evidence="9">The sequence shown here is derived from an EMBL/GenBank/DDBJ whole genome shotgun (WGS) entry which is preliminary data.</text>
</comment>
<sequence length="291" mass="32639">MLEHSRRDAWFHTGNYAVLTLLALVFVLPFYTLLMTSFVSEAERMERGALILFPHRLDMSAYMILLKSGSSVYKAYGVTLFRIVVGTTLNLVLTAMLAYGLSKKTLPFRNAIAMFIFFTMIFSGGLIPNYLLNTLLGLKDSVWVLILPVLVSAYNFFIMRTFFQALPAELEESAFIDGAQPFTILWKIIVPVSLPSFVTIGLFYAVFHWNSWFDAALYINDAHKLPIQMVLRNILLTSTVDDPGAYADGKLPPMETIKAAMTMIATIPILIVYPFVQKFFVKGAMIGAVKG</sequence>
<dbReference type="CDD" id="cd06261">
    <property type="entry name" value="TM_PBP2"/>
    <property type="match status" value="1"/>
</dbReference>
<reference evidence="9 10" key="1">
    <citation type="submission" date="2019-02" db="EMBL/GenBank/DDBJ databases">
        <title>Paenibacillus sp. nov., isolated from surface-sterilized tissue of Thalictrum simplex L.</title>
        <authorList>
            <person name="Tuo L."/>
        </authorList>
    </citation>
    <scope>NUCLEOTIDE SEQUENCE [LARGE SCALE GENOMIC DNA]</scope>
    <source>
        <strain evidence="9 10">N2SHLJ1</strain>
    </source>
</reference>
<dbReference type="InterPro" id="IPR000515">
    <property type="entry name" value="MetI-like"/>
</dbReference>
<keyword evidence="2 7" id="KW-0813">Transport</keyword>
<evidence type="ECO:0000256" key="1">
    <source>
        <dbReference type="ARBA" id="ARBA00004651"/>
    </source>
</evidence>
<dbReference type="EMBL" id="SIRE01000004">
    <property type="protein sequence ID" value="TBL80882.1"/>
    <property type="molecule type" value="Genomic_DNA"/>
</dbReference>
<organism evidence="9 10">
    <name type="scientific">Paenibacillus thalictri</name>
    <dbReference type="NCBI Taxonomy" id="2527873"/>
    <lineage>
        <taxon>Bacteria</taxon>
        <taxon>Bacillati</taxon>
        <taxon>Bacillota</taxon>
        <taxon>Bacilli</taxon>
        <taxon>Bacillales</taxon>
        <taxon>Paenibacillaceae</taxon>
        <taxon>Paenibacillus</taxon>
    </lineage>
</organism>
<dbReference type="PROSITE" id="PS50928">
    <property type="entry name" value="ABC_TM1"/>
    <property type="match status" value="1"/>
</dbReference>
<feature type="transmembrane region" description="Helical" evidence="7">
    <location>
        <begin position="184"/>
        <end position="207"/>
    </location>
</feature>
<keyword evidence="5 7" id="KW-1133">Transmembrane helix</keyword>
<feature type="transmembrane region" description="Helical" evidence="7">
    <location>
        <begin position="78"/>
        <end position="99"/>
    </location>
</feature>
<evidence type="ECO:0000256" key="3">
    <source>
        <dbReference type="ARBA" id="ARBA00022475"/>
    </source>
</evidence>
<evidence type="ECO:0000256" key="6">
    <source>
        <dbReference type="ARBA" id="ARBA00023136"/>
    </source>
</evidence>
<comment type="subcellular location">
    <subcellularLocation>
        <location evidence="1 7">Cell membrane</location>
        <topology evidence="1 7">Multi-pass membrane protein</topology>
    </subcellularLocation>
</comment>
<dbReference type="AlphaFoldDB" id="A0A4V2J4T7"/>
<dbReference type="OrthoDB" id="9810086at2"/>
<dbReference type="InterPro" id="IPR035906">
    <property type="entry name" value="MetI-like_sf"/>
</dbReference>
<dbReference type="SUPFAM" id="SSF161098">
    <property type="entry name" value="MetI-like"/>
    <property type="match status" value="1"/>
</dbReference>
<evidence type="ECO:0000256" key="4">
    <source>
        <dbReference type="ARBA" id="ARBA00022692"/>
    </source>
</evidence>
<evidence type="ECO:0000313" key="10">
    <source>
        <dbReference type="Proteomes" id="UP000293142"/>
    </source>
</evidence>
<evidence type="ECO:0000313" key="9">
    <source>
        <dbReference type="EMBL" id="TBL80882.1"/>
    </source>
</evidence>
<keyword evidence="6 7" id="KW-0472">Membrane</keyword>
<keyword evidence="10" id="KW-1185">Reference proteome</keyword>
<accession>A0A4V2J4T7</accession>
<evidence type="ECO:0000256" key="5">
    <source>
        <dbReference type="ARBA" id="ARBA00022989"/>
    </source>
</evidence>
<dbReference type="GO" id="GO:0055085">
    <property type="term" value="P:transmembrane transport"/>
    <property type="evidence" value="ECO:0007669"/>
    <property type="project" value="InterPro"/>
</dbReference>
<feature type="transmembrane region" description="Helical" evidence="7">
    <location>
        <begin position="143"/>
        <end position="163"/>
    </location>
</feature>
<comment type="similarity">
    <text evidence="7">Belongs to the binding-protein-dependent transport system permease family.</text>
</comment>
<feature type="transmembrane region" description="Helical" evidence="7">
    <location>
        <begin position="111"/>
        <end position="131"/>
    </location>
</feature>
<dbReference type="Gene3D" id="1.10.3720.10">
    <property type="entry name" value="MetI-like"/>
    <property type="match status" value="1"/>
</dbReference>
<gene>
    <name evidence="9" type="ORF">EYB31_05130</name>
</gene>
<feature type="transmembrane region" description="Helical" evidence="7">
    <location>
        <begin position="16"/>
        <end position="36"/>
    </location>
</feature>
<keyword evidence="4 7" id="KW-0812">Transmembrane</keyword>
<evidence type="ECO:0000259" key="8">
    <source>
        <dbReference type="PROSITE" id="PS50928"/>
    </source>
</evidence>
<dbReference type="GO" id="GO:0005886">
    <property type="term" value="C:plasma membrane"/>
    <property type="evidence" value="ECO:0007669"/>
    <property type="project" value="UniProtKB-SubCell"/>
</dbReference>
<feature type="transmembrane region" description="Helical" evidence="7">
    <location>
        <begin position="257"/>
        <end position="276"/>
    </location>
</feature>
<protein>
    <submittedName>
        <fullName evidence="9">Carbohydrate ABC transporter permease</fullName>
    </submittedName>
</protein>
<feature type="domain" description="ABC transmembrane type-1" evidence="8">
    <location>
        <begin position="76"/>
        <end position="276"/>
    </location>
</feature>
<keyword evidence="3" id="KW-1003">Cell membrane</keyword>
<dbReference type="Pfam" id="PF00528">
    <property type="entry name" value="BPD_transp_1"/>
    <property type="match status" value="1"/>
</dbReference>
<dbReference type="Proteomes" id="UP000293142">
    <property type="component" value="Unassembled WGS sequence"/>
</dbReference>